<dbReference type="InterPro" id="IPR004876">
    <property type="entry name" value="Corona_nucI"/>
</dbReference>
<reference evidence="6" key="1">
    <citation type="journal article" date="2016" name="New Microbes New Infect">
        <title>First genome sequences of buffalo coronavirus from water buffaloes in Bangladesh.</title>
        <authorList>
            <person name="Lau S.K.P."/>
            <person name="Tsang A.K.L."/>
            <person name="Shakeel Ahmed S."/>
            <person name="Mahbub Alam M."/>
            <person name="Ahmed Z."/>
            <person name="Wong P.-C."/>
            <person name="Yuen K.-Y."/>
            <person name="Woo P.C.Y."/>
        </authorList>
    </citation>
    <scope>NUCLEOTIDE SEQUENCE</scope>
    <source>
        <strain evidence="6">Buffalo coronavirus B1-24F</strain>
    </source>
</reference>
<gene>
    <name evidence="6" type="primary">I</name>
</gene>
<dbReference type="Pfam" id="PF03187">
    <property type="entry name" value="Corona_I"/>
    <property type="match status" value="1"/>
</dbReference>
<dbReference type="GO" id="GO:0044423">
    <property type="term" value="C:virion component"/>
    <property type="evidence" value="ECO:0007669"/>
    <property type="project" value="UniProtKB-KW"/>
</dbReference>
<evidence type="ECO:0000256" key="2">
    <source>
        <dbReference type="ARBA" id="ARBA00020878"/>
    </source>
</evidence>
<accession>A0A191URC2</accession>
<dbReference type="CDD" id="cd21662">
    <property type="entry name" value="embe-CoV_Protein-I_like"/>
    <property type="match status" value="1"/>
</dbReference>
<dbReference type="InterPro" id="IPR044311">
    <property type="entry name" value="N2-like_embe-CoV"/>
</dbReference>
<evidence type="ECO:0000256" key="3">
    <source>
        <dbReference type="ARBA" id="ARBA00022844"/>
    </source>
</evidence>
<evidence type="ECO:0000256" key="4">
    <source>
        <dbReference type="ARBA" id="ARBA00032834"/>
    </source>
</evidence>
<organism evidence="6">
    <name type="scientific">Betacoronavirus 1</name>
    <dbReference type="NCBI Taxonomy" id="694003"/>
    <lineage>
        <taxon>Viruses</taxon>
        <taxon>Riboviria</taxon>
        <taxon>Orthornavirae</taxon>
        <taxon>Pisuviricota</taxon>
        <taxon>Pisoniviricetes</taxon>
        <taxon>Nidovirales</taxon>
        <taxon>Cornidovirineae</taxon>
        <taxon>Coronaviridae</taxon>
        <taxon>Orthocoronavirinae</taxon>
        <taxon>Betacoronavirus</taxon>
        <taxon>Embecovirus</taxon>
        <taxon>Betacoronavirus gravedinis</taxon>
    </lineage>
</organism>
<dbReference type="EMBL" id="KU558922">
    <property type="protein sequence ID" value="ANJ04724.1"/>
    <property type="molecule type" value="Genomic_RNA"/>
</dbReference>
<evidence type="ECO:0000313" key="6">
    <source>
        <dbReference type="EMBL" id="ANJ04724.1"/>
    </source>
</evidence>
<keyword evidence="3" id="KW-0946">Virion</keyword>
<name>A0A191URC2_9BETC</name>
<sequence length="207" mass="23004">MASLSGPISPINLEMFKTGVEELNPSKLLLLSNHQEGMLYPTILGSLELLSFKRARSLNLLRDKVCLLHQESQLLKLRGTGTDTTDVPLKQPMATSVNCCHDGIFTILEQDRMLKTSMAPTLTESSGSLVTRLMSIPRLTFSIGTRVAMRLFRLGFRLVRYSLRVTILKAQEGLLLIPDLLHAHPVEPLVQDRAVEPILAIEPLPLV</sequence>
<evidence type="ECO:0000256" key="5">
    <source>
        <dbReference type="ARBA" id="ARBA00033156"/>
    </source>
</evidence>
<proteinExistence type="predicted"/>
<protein>
    <recommendedName>
        <fullName evidence="2">Protein I</fullName>
    </recommendedName>
    <alternativeName>
        <fullName evidence="5">N internal ORF protein</fullName>
    </alternativeName>
    <alternativeName>
        <fullName evidence="4">Protein in nucleocapsid ORF</fullName>
    </alternativeName>
</protein>
<comment type="subcellular location">
    <subcellularLocation>
        <location evidence="1">Virion</location>
    </subcellularLocation>
</comment>
<evidence type="ECO:0000256" key="1">
    <source>
        <dbReference type="ARBA" id="ARBA00004328"/>
    </source>
</evidence>